<dbReference type="InterPro" id="IPR036179">
    <property type="entry name" value="Ig-like_dom_sf"/>
</dbReference>
<evidence type="ECO:0000313" key="1">
    <source>
        <dbReference type="EMBL" id="VDO96032.1"/>
    </source>
</evidence>
<protein>
    <submittedName>
        <fullName evidence="3">Ig-like domain-containing protein</fullName>
    </submittedName>
</protein>
<dbReference type="WBParaSite" id="HPBE_0001340801-mRNA-1">
    <property type="protein sequence ID" value="HPBE_0001340801-mRNA-1"/>
    <property type="gene ID" value="HPBE_0001340801"/>
</dbReference>
<name>A0A183FXU8_HELPZ</name>
<dbReference type="OrthoDB" id="5795972at2759"/>
<dbReference type="InterPro" id="IPR013783">
    <property type="entry name" value="Ig-like_fold"/>
</dbReference>
<evidence type="ECO:0000313" key="2">
    <source>
        <dbReference type="Proteomes" id="UP000050761"/>
    </source>
</evidence>
<dbReference type="EMBL" id="UZAH01027905">
    <property type="protein sequence ID" value="VDO96032.1"/>
    <property type="molecule type" value="Genomic_DNA"/>
</dbReference>
<accession>A0A3P8DIL3</accession>
<dbReference type="SUPFAM" id="SSF48726">
    <property type="entry name" value="Immunoglobulin"/>
    <property type="match status" value="1"/>
</dbReference>
<keyword evidence="2" id="KW-1185">Reference proteome</keyword>
<proteinExistence type="predicted"/>
<dbReference type="Proteomes" id="UP000050761">
    <property type="component" value="Unassembled WGS sequence"/>
</dbReference>
<dbReference type="CDD" id="cd00096">
    <property type="entry name" value="Ig"/>
    <property type="match status" value="1"/>
</dbReference>
<sequence>MHMEAFGAMEKMWKKNSNEHFDPSDIIFVDNNRSLRFSSLLPDDSGVYTCCRRISPSDGYHCIDRKVKVVDGDDVLNATEGTNTIYAWNIDLISEDILYGREGNAYFLKLFYENATDIHNYKECRQGRNLGLFQNKPIPEPLHHDVVIQSFNSTLHSGTYECNGTVASGNKTNVEQVKSVTCIFSMTYVSYLEGIECPLS</sequence>
<accession>A0A183FXU8</accession>
<dbReference type="AlphaFoldDB" id="A0A183FXU8"/>
<gene>
    <name evidence="1" type="ORF">HPBE_LOCUS13409</name>
</gene>
<dbReference type="Gene3D" id="2.60.40.10">
    <property type="entry name" value="Immunoglobulins"/>
    <property type="match status" value="1"/>
</dbReference>
<reference evidence="3" key="2">
    <citation type="submission" date="2019-09" db="UniProtKB">
        <authorList>
            <consortium name="WormBaseParasite"/>
        </authorList>
    </citation>
    <scope>IDENTIFICATION</scope>
</reference>
<evidence type="ECO:0000313" key="3">
    <source>
        <dbReference type="WBParaSite" id="HPBE_0001340801-mRNA-1"/>
    </source>
</evidence>
<reference evidence="1 2" key="1">
    <citation type="submission" date="2018-11" db="EMBL/GenBank/DDBJ databases">
        <authorList>
            <consortium name="Pathogen Informatics"/>
        </authorList>
    </citation>
    <scope>NUCLEOTIDE SEQUENCE [LARGE SCALE GENOMIC DNA]</scope>
</reference>
<organism evidence="2 3">
    <name type="scientific">Heligmosomoides polygyrus</name>
    <name type="common">Parasitic roundworm</name>
    <dbReference type="NCBI Taxonomy" id="6339"/>
    <lineage>
        <taxon>Eukaryota</taxon>
        <taxon>Metazoa</taxon>
        <taxon>Ecdysozoa</taxon>
        <taxon>Nematoda</taxon>
        <taxon>Chromadorea</taxon>
        <taxon>Rhabditida</taxon>
        <taxon>Rhabditina</taxon>
        <taxon>Rhabditomorpha</taxon>
        <taxon>Strongyloidea</taxon>
        <taxon>Heligmosomidae</taxon>
        <taxon>Heligmosomoides</taxon>
    </lineage>
</organism>